<protein>
    <submittedName>
        <fullName evidence="2">Uncharacterized protein</fullName>
    </submittedName>
</protein>
<dbReference type="AlphaFoldDB" id="A0A4Y2QMA1"/>
<accession>A0A4Y2QMA1</accession>
<organism evidence="2 3">
    <name type="scientific">Araneus ventricosus</name>
    <name type="common">Orbweaver spider</name>
    <name type="synonym">Epeira ventricosa</name>
    <dbReference type="NCBI Taxonomy" id="182803"/>
    <lineage>
        <taxon>Eukaryota</taxon>
        <taxon>Metazoa</taxon>
        <taxon>Ecdysozoa</taxon>
        <taxon>Arthropoda</taxon>
        <taxon>Chelicerata</taxon>
        <taxon>Arachnida</taxon>
        <taxon>Araneae</taxon>
        <taxon>Araneomorphae</taxon>
        <taxon>Entelegynae</taxon>
        <taxon>Araneoidea</taxon>
        <taxon>Araneidae</taxon>
        <taxon>Araneus</taxon>
    </lineage>
</organism>
<evidence type="ECO:0000256" key="1">
    <source>
        <dbReference type="SAM" id="MobiDB-lite"/>
    </source>
</evidence>
<proteinExistence type="predicted"/>
<feature type="region of interest" description="Disordered" evidence="1">
    <location>
        <begin position="136"/>
        <end position="158"/>
    </location>
</feature>
<evidence type="ECO:0000313" key="3">
    <source>
        <dbReference type="Proteomes" id="UP000499080"/>
    </source>
</evidence>
<gene>
    <name evidence="2" type="ORF">AVEN_214671_1</name>
</gene>
<name>A0A4Y2QMA1_ARAVE</name>
<evidence type="ECO:0000313" key="2">
    <source>
        <dbReference type="EMBL" id="GBN64339.1"/>
    </source>
</evidence>
<sequence length="192" mass="21824">MFTLPALLFGQCLYHLIVPNKSRPPHAGGAALSPLVLYRPYTLFGLAGPVWIFLRHTNERAFGHYILNCFSISPTDFVHSEVESSATTRFEKKFAQKNKKESQNCTSADISRCFAICRYLSDTEIVQLIEAPDCEVEDVSEHENHTSEERETSDYDDNTVTQTIHNVHHRSKHQDINWSLNPSARSGYLNPV</sequence>
<comment type="caution">
    <text evidence="2">The sequence shown here is derived from an EMBL/GenBank/DDBJ whole genome shotgun (WGS) entry which is preliminary data.</text>
</comment>
<dbReference type="Proteomes" id="UP000499080">
    <property type="component" value="Unassembled WGS sequence"/>
</dbReference>
<reference evidence="2 3" key="1">
    <citation type="journal article" date="2019" name="Sci. Rep.">
        <title>Orb-weaving spider Araneus ventricosus genome elucidates the spidroin gene catalogue.</title>
        <authorList>
            <person name="Kono N."/>
            <person name="Nakamura H."/>
            <person name="Ohtoshi R."/>
            <person name="Moran D.A.P."/>
            <person name="Shinohara A."/>
            <person name="Yoshida Y."/>
            <person name="Fujiwara M."/>
            <person name="Mori M."/>
            <person name="Tomita M."/>
            <person name="Arakawa K."/>
        </authorList>
    </citation>
    <scope>NUCLEOTIDE SEQUENCE [LARGE SCALE GENOMIC DNA]</scope>
</reference>
<feature type="compositionally biased region" description="Basic and acidic residues" evidence="1">
    <location>
        <begin position="139"/>
        <end position="153"/>
    </location>
</feature>
<dbReference type="EMBL" id="BGPR01014235">
    <property type="protein sequence ID" value="GBN64339.1"/>
    <property type="molecule type" value="Genomic_DNA"/>
</dbReference>
<keyword evidence="3" id="KW-1185">Reference proteome</keyword>